<dbReference type="Gene3D" id="3.40.190.10">
    <property type="entry name" value="Periplasmic binding protein-like II"/>
    <property type="match status" value="1"/>
</dbReference>
<name>A0A7V5HYN8_UNCAE</name>
<dbReference type="Gene3D" id="3.10.105.10">
    <property type="entry name" value="Dipeptide-binding Protein, Domain 3"/>
    <property type="match status" value="1"/>
</dbReference>
<evidence type="ECO:0000313" key="2">
    <source>
        <dbReference type="EMBL" id="HHF98380.1"/>
    </source>
</evidence>
<comment type="caution">
    <text evidence="2">The sequence shown here is derived from an EMBL/GenBank/DDBJ whole genome shotgun (WGS) entry which is preliminary data.</text>
</comment>
<dbReference type="PIRSF" id="PIRSF002741">
    <property type="entry name" value="MppA"/>
    <property type="match status" value="1"/>
</dbReference>
<dbReference type="CDD" id="cd08512">
    <property type="entry name" value="PBP2_NikA_DppA_OppA_like_7"/>
    <property type="match status" value="1"/>
</dbReference>
<dbReference type="GO" id="GO:0042597">
    <property type="term" value="C:periplasmic space"/>
    <property type="evidence" value="ECO:0007669"/>
    <property type="project" value="UniProtKB-ARBA"/>
</dbReference>
<dbReference type="PANTHER" id="PTHR30290">
    <property type="entry name" value="PERIPLASMIC BINDING COMPONENT OF ABC TRANSPORTER"/>
    <property type="match status" value="1"/>
</dbReference>
<dbReference type="GO" id="GO:0015833">
    <property type="term" value="P:peptide transport"/>
    <property type="evidence" value="ECO:0007669"/>
    <property type="project" value="TreeGrafter"/>
</dbReference>
<dbReference type="PANTHER" id="PTHR30290:SF34">
    <property type="entry name" value="ABC TRANSPORTER, PERIPLASMIC OLIGO-PEPTIDE BINDING PROTEIN, PUTATIVE-RELATED"/>
    <property type="match status" value="1"/>
</dbReference>
<accession>A0A7V5HYN8</accession>
<organism evidence="2">
    <name type="scientific">Aerophobetes bacterium</name>
    <dbReference type="NCBI Taxonomy" id="2030807"/>
    <lineage>
        <taxon>Bacteria</taxon>
        <taxon>Candidatus Aerophobota</taxon>
    </lineage>
</organism>
<dbReference type="GO" id="GO:0043190">
    <property type="term" value="C:ATP-binding cassette (ABC) transporter complex"/>
    <property type="evidence" value="ECO:0007669"/>
    <property type="project" value="InterPro"/>
</dbReference>
<sequence>MVAVVVGLTLATGSLSFAEVKNPDTLIIADIGTVDSLDPAWAYDTASGARILNIYETLITFKGERTDEFVPVLATEVPSLENGLISSDGLTYTFPIRKGVKFHNGEVLTPEDVEYSFERALVQDRDGGPVWMLYEPLLGVSGSRDENGNIVVKFEDIDRAIEVKGDSVVFHLKQPYPPFLSILANSWGAIVSKKFCVEHGDWPGTAETWKEYNNPEPGKEPLHGIACGTGPFKLERWEPGVETALVRFDDYWREPARLKRVIWKIVDEWTTRKLMFLAGDADIVYVPHAYVQELEGVEGVNVVKNLPTLALTAAFFQFDINTEANPYIGSGKLDGEGIPPDFFTDKDVRLGFAYSFDWKTYLKDVFHGEAVQPVSPIPEGIAYRNPEQETYYFDLEKAKEHFKKAWDGEVWEKGFKFTILYNTGNTQREIAARIFEENIESLNPKFKIEVRPVDWSAYLKEMVNKKLPLFIIGWLADYPDPHNFVFPFMHSSGTFSGWQGYKNPIVDKLIERGINTIDPEKRKSIYYQLQWIYHEDVPSVPLYQELVRHYERDWVHGWYYNPVFSNGEIQGYLYPIYKK</sequence>
<gene>
    <name evidence="2" type="ORF">ENL39_02710</name>
</gene>
<dbReference type="GO" id="GO:1904680">
    <property type="term" value="F:peptide transmembrane transporter activity"/>
    <property type="evidence" value="ECO:0007669"/>
    <property type="project" value="TreeGrafter"/>
</dbReference>
<dbReference type="Pfam" id="PF00496">
    <property type="entry name" value="SBP_bac_5"/>
    <property type="match status" value="1"/>
</dbReference>
<evidence type="ECO:0000259" key="1">
    <source>
        <dbReference type="Pfam" id="PF00496"/>
    </source>
</evidence>
<proteinExistence type="predicted"/>
<dbReference type="EMBL" id="DRTT01000082">
    <property type="protein sequence ID" value="HHF98380.1"/>
    <property type="molecule type" value="Genomic_DNA"/>
</dbReference>
<protein>
    <submittedName>
        <fullName evidence="2">ABC transporter substrate-binding protein</fullName>
    </submittedName>
</protein>
<dbReference type="SUPFAM" id="SSF53850">
    <property type="entry name" value="Periplasmic binding protein-like II"/>
    <property type="match status" value="1"/>
</dbReference>
<dbReference type="Proteomes" id="UP000886070">
    <property type="component" value="Unassembled WGS sequence"/>
</dbReference>
<dbReference type="InterPro" id="IPR000914">
    <property type="entry name" value="SBP_5_dom"/>
</dbReference>
<reference evidence="2" key="1">
    <citation type="journal article" date="2020" name="mSystems">
        <title>Genome- and Community-Level Interaction Insights into Carbon Utilization and Element Cycling Functions of Hydrothermarchaeota in Hydrothermal Sediment.</title>
        <authorList>
            <person name="Zhou Z."/>
            <person name="Liu Y."/>
            <person name="Xu W."/>
            <person name="Pan J."/>
            <person name="Luo Z.H."/>
            <person name="Li M."/>
        </authorList>
    </citation>
    <scope>NUCLEOTIDE SEQUENCE [LARGE SCALE GENOMIC DNA]</scope>
    <source>
        <strain evidence="2">HyVt-92</strain>
    </source>
</reference>
<feature type="domain" description="Solute-binding protein family 5" evidence="1">
    <location>
        <begin position="68"/>
        <end position="494"/>
    </location>
</feature>
<dbReference type="AlphaFoldDB" id="A0A7V5HYN8"/>
<dbReference type="InterPro" id="IPR039424">
    <property type="entry name" value="SBP_5"/>
</dbReference>
<dbReference type="InterPro" id="IPR030678">
    <property type="entry name" value="Peptide/Ni-bd"/>
</dbReference>